<dbReference type="OrthoDB" id="329514at2"/>
<dbReference type="AlphaFoldDB" id="A0A6P1QUN8"/>
<accession>A0A6P1QUN8</accession>
<dbReference type="Proteomes" id="UP000464318">
    <property type="component" value="Chromosome"/>
</dbReference>
<dbReference type="EMBL" id="CP029149">
    <property type="protein sequence ID" value="QHN65208.1"/>
    <property type="molecule type" value="Genomic_DNA"/>
</dbReference>
<evidence type="ECO:0000313" key="2">
    <source>
        <dbReference type="Proteomes" id="UP000464318"/>
    </source>
</evidence>
<name>A0A6P1QUN8_9FLAO</name>
<keyword evidence="2" id="KW-1185">Reference proteome</keyword>
<protein>
    <submittedName>
        <fullName evidence="1">Uncharacterized protein</fullName>
    </submittedName>
</protein>
<reference evidence="1 2" key="1">
    <citation type="submission" date="2018-04" db="EMBL/GenBank/DDBJ databases">
        <title>Characteristic and Complete Genome Sequencing of A Novel Member of Infective Endocarditis Causative Bacteria: Bergeyella cardium QL-PH.</title>
        <authorList>
            <person name="Pan H."/>
            <person name="Sun E."/>
            <person name="Zhang Y."/>
        </authorList>
    </citation>
    <scope>NUCLEOTIDE SEQUENCE [LARGE SCALE GENOMIC DNA]</scope>
    <source>
        <strain evidence="1 2">HPQL</strain>
    </source>
</reference>
<gene>
    <name evidence="1" type="ORF">DBX24_04505</name>
</gene>
<evidence type="ECO:0000313" key="1">
    <source>
        <dbReference type="EMBL" id="QHN65208.1"/>
    </source>
</evidence>
<proteinExistence type="predicted"/>
<organism evidence="1 2">
    <name type="scientific">Bergeyella cardium</name>
    <dbReference type="NCBI Taxonomy" id="1585976"/>
    <lineage>
        <taxon>Bacteria</taxon>
        <taxon>Pseudomonadati</taxon>
        <taxon>Bacteroidota</taxon>
        <taxon>Flavobacteriia</taxon>
        <taxon>Flavobacteriales</taxon>
        <taxon>Weeksellaceae</taxon>
        <taxon>Bergeyella</taxon>
    </lineage>
</organism>
<dbReference type="KEGG" id="bcad:DBX24_04505"/>
<dbReference type="RefSeq" id="WP_120488176.1">
    <property type="nucleotide sequence ID" value="NZ_CP029149.1"/>
</dbReference>
<sequence length="151" mass="16832">MGKLHFILTKAHGGFAYIELILVLVFLVALFAVMFGYSGRVTKLLRKSTLFVMIFFHIQLIVGFVMLIGTSEFLNTIKAVGMGKIMKDAYLRQSFVEHPTSMLIAAILMTIVNKKIKKAGHLSMSAFWLSVLAILFFGFAFSIVMGRLFGA</sequence>